<keyword evidence="1" id="KW-0175">Coiled coil</keyword>
<keyword evidence="2" id="KW-0812">Transmembrane</keyword>
<protein>
    <submittedName>
        <fullName evidence="3">Uncharacterized protein</fullName>
    </submittedName>
</protein>
<evidence type="ECO:0000256" key="1">
    <source>
        <dbReference type="SAM" id="Coils"/>
    </source>
</evidence>
<gene>
    <name evidence="3" type="ORF">CINCED_3A006008</name>
</gene>
<keyword evidence="4" id="KW-1185">Reference proteome</keyword>
<evidence type="ECO:0000256" key="2">
    <source>
        <dbReference type="SAM" id="Phobius"/>
    </source>
</evidence>
<dbReference type="OrthoDB" id="10588770at2759"/>
<name>A0A5E4MXE1_9HEMI</name>
<feature type="coiled-coil region" evidence="1">
    <location>
        <begin position="33"/>
        <end position="182"/>
    </location>
</feature>
<dbReference type="AlphaFoldDB" id="A0A5E4MXE1"/>
<dbReference type="Proteomes" id="UP000325440">
    <property type="component" value="Unassembled WGS sequence"/>
</dbReference>
<proteinExistence type="predicted"/>
<keyword evidence="2" id="KW-1133">Transmembrane helix</keyword>
<keyword evidence="2" id="KW-0472">Membrane</keyword>
<feature type="transmembrane region" description="Helical" evidence="2">
    <location>
        <begin position="542"/>
        <end position="562"/>
    </location>
</feature>
<organism evidence="3 4">
    <name type="scientific">Cinara cedri</name>
    <dbReference type="NCBI Taxonomy" id="506608"/>
    <lineage>
        <taxon>Eukaryota</taxon>
        <taxon>Metazoa</taxon>
        <taxon>Ecdysozoa</taxon>
        <taxon>Arthropoda</taxon>
        <taxon>Hexapoda</taxon>
        <taxon>Insecta</taxon>
        <taxon>Pterygota</taxon>
        <taxon>Neoptera</taxon>
        <taxon>Paraneoptera</taxon>
        <taxon>Hemiptera</taxon>
        <taxon>Sternorrhyncha</taxon>
        <taxon>Aphidomorpha</taxon>
        <taxon>Aphidoidea</taxon>
        <taxon>Aphididae</taxon>
        <taxon>Lachninae</taxon>
        <taxon>Cinara</taxon>
    </lineage>
</organism>
<dbReference type="EMBL" id="CABPRJ010001055">
    <property type="protein sequence ID" value="VVC35095.1"/>
    <property type="molecule type" value="Genomic_DNA"/>
</dbReference>
<reference evidence="3 4" key="1">
    <citation type="submission" date="2019-08" db="EMBL/GenBank/DDBJ databases">
        <authorList>
            <person name="Alioto T."/>
            <person name="Alioto T."/>
            <person name="Gomez Garrido J."/>
        </authorList>
    </citation>
    <scope>NUCLEOTIDE SEQUENCE [LARGE SCALE GENOMIC DNA]</scope>
</reference>
<feature type="transmembrane region" description="Helical" evidence="2">
    <location>
        <begin position="518"/>
        <end position="536"/>
    </location>
</feature>
<evidence type="ECO:0000313" key="3">
    <source>
        <dbReference type="EMBL" id="VVC35095.1"/>
    </source>
</evidence>
<sequence>MLNSNQIAHGNNGFEDTTSRECEGLHEEIFEDINKENSVIDNLESKIEDLQQENFDLKRNLGLHKHYKKIAEEDNEVVIELTRKIQTLEGEIKMLKVTMEKDEREKRNICEEIERLEQQREELKGDLENKVSRINALKKKLKDQKDDIHFMNITNKKLNQDLDQDKALINRLKEQLGEKEKQPEDLIKNLTDGDQDNFTNEDKKKLFKLLKKIENGESISEKFNKSNYNTQKLLTKKIIYKDEEKEGTLTLLCQSMFYKNNQAFEELLQEGINQGILQDVLSEELIQKLPNGLTITYTALVSCILEENIKAVRAVLEASKNNGILKEILNQKVKVKKAEGKEISYTLFDYANKHNCKESALILKEFEEILNIEVEAASSNVETRCEGINKDCGNIEIHKPMFANSEETRNISTGSKDPKLTCETSVKEENKDEENSLNFITDEQEEIVNIFEEDTENNIEWHRENRHTNQPICKINKKDQNTFTQTNVQEPNRSFQAEPYFHIRSSITKDKKSSNQPILAGVIGAVLLVSGIVFYIMEIHILGIVIGIAGLACVSFGLCSNLEPNTRLEKVESPTIHSSNPISGLDFR</sequence>
<accession>A0A5E4MXE1</accession>
<evidence type="ECO:0000313" key="4">
    <source>
        <dbReference type="Proteomes" id="UP000325440"/>
    </source>
</evidence>